<dbReference type="GO" id="GO:0061504">
    <property type="term" value="P:cyclic threonylcarbamoyladenosine biosynthetic process"/>
    <property type="evidence" value="ECO:0007669"/>
    <property type="project" value="TreeGrafter"/>
</dbReference>
<dbReference type="GO" id="GO:0061503">
    <property type="term" value="F:tRNA threonylcarbamoyladenosine dehydratase"/>
    <property type="evidence" value="ECO:0007669"/>
    <property type="project" value="TreeGrafter"/>
</dbReference>
<dbReference type="EMBL" id="AP017378">
    <property type="protein sequence ID" value="BBD09422.1"/>
    <property type="molecule type" value="Genomic_DNA"/>
</dbReference>
<dbReference type="InterPro" id="IPR000594">
    <property type="entry name" value="ThiF_NAD_FAD-bd"/>
</dbReference>
<dbReference type="Proteomes" id="UP000269883">
    <property type="component" value="Chromosome"/>
</dbReference>
<dbReference type="InterPro" id="IPR035985">
    <property type="entry name" value="Ubiquitin-activating_enz"/>
</dbReference>
<gene>
    <name evidence="2" type="ORF">DFE_2696</name>
</gene>
<dbReference type="InterPro" id="IPR045886">
    <property type="entry name" value="ThiF/MoeB/HesA"/>
</dbReference>
<dbReference type="PANTHER" id="PTHR43267:SF1">
    <property type="entry name" value="TRNA THREONYLCARBAMOYLADENOSINE DEHYDRATASE"/>
    <property type="match status" value="1"/>
</dbReference>
<sequence>MPGPEELVRRAAGRVVDARRPDGTAYRSLPEDVGKVLASELGLPLREIQALCLDAGIVPERYARNLNAHSMPQQARLLRSRAVVVGLGGLGGHVLDTLCRMGVGRIAAADGDSFEQSNLNRQLLSSAATLGQPKAQAALERAAQINPAVELHAEQVFWDERAMESILTGADIVVDALGGLDDRPALARAATGAGVPLVTAAIAGHSGYVATVLPGEAGPTALIGTGAAAEDTLGSPAPAVAIAANLQCAEALRILGGDKPVLAGKMLVFDLVDMTFETMQIA</sequence>
<evidence type="ECO:0000313" key="3">
    <source>
        <dbReference type="Proteomes" id="UP000269883"/>
    </source>
</evidence>
<name>A0A2Z6B1Q0_9BACT</name>
<dbReference type="SUPFAM" id="SSF69572">
    <property type="entry name" value="Activating enzymes of the ubiquitin-like proteins"/>
    <property type="match status" value="1"/>
</dbReference>
<organism evidence="2 3">
    <name type="scientific">Desulfovibrio ferrophilus</name>
    <dbReference type="NCBI Taxonomy" id="241368"/>
    <lineage>
        <taxon>Bacteria</taxon>
        <taxon>Pseudomonadati</taxon>
        <taxon>Thermodesulfobacteriota</taxon>
        <taxon>Desulfovibrionia</taxon>
        <taxon>Desulfovibrionales</taxon>
        <taxon>Desulfovibrionaceae</taxon>
        <taxon>Desulfovibrio</taxon>
    </lineage>
</organism>
<accession>A0A2Z6B1Q0</accession>
<dbReference type="RefSeq" id="WP_232034785.1">
    <property type="nucleotide sequence ID" value="NZ_AP017378.1"/>
</dbReference>
<evidence type="ECO:0000313" key="2">
    <source>
        <dbReference type="EMBL" id="BBD09422.1"/>
    </source>
</evidence>
<feature type="domain" description="THIF-type NAD/FAD binding fold" evidence="1">
    <location>
        <begin position="62"/>
        <end position="281"/>
    </location>
</feature>
<dbReference type="Gene3D" id="3.40.50.720">
    <property type="entry name" value="NAD(P)-binding Rossmann-like Domain"/>
    <property type="match status" value="1"/>
</dbReference>
<dbReference type="GO" id="GO:0008641">
    <property type="term" value="F:ubiquitin-like modifier activating enzyme activity"/>
    <property type="evidence" value="ECO:0007669"/>
    <property type="project" value="InterPro"/>
</dbReference>
<reference evidence="2 3" key="1">
    <citation type="journal article" date="2018" name="Sci. Adv.">
        <title>Multi-heme cytochromes provide a pathway for survival in energy-limited environments.</title>
        <authorList>
            <person name="Deng X."/>
            <person name="Dohmae N."/>
            <person name="Nealson K.H."/>
            <person name="Hashimoto K."/>
            <person name="Okamoto A."/>
        </authorList>
    </citation>
    <scope>NUCLEOTIDE SEQUENCE [LARGE SCALE GENOMIC DNA]</scope>
    <source>
        <strain evidence="2 3">IS5</strain>
    </source>
</reference>
<dbReference type="Pfam" id="PF00899">
    <property type="entry name" value="ThiF"/>
    <property type="match status" value="1"/>
</dbReference>
<dbReference type="AlphaFoldDB" id="A0A2Z6B1Q0"/>
<evidence type="ECO:0000259" key="1">
    <source>
        <dbReference type="Pfam" id="PF00899"/>
    </source>
</evidence>
<dbReference type="KEGG" id="dfl:DFE_2696"/>
<proteinExistence type="predicted"/>
<dbReference type="PANTHER" id="PTHR43267">
    <property type="entry name" value="TRNA THREONYLCARBAMOYLADENOSINE DEHYDRATASE"/>
    <property type="match status" value="1"/>
</dbReference>
<protein>
    <submittedName>
        <fullName evidence="2">UBA/THIF-type NAD/FAD binding protein</fullName>
    </submittedName>
</protein>
<keyword evidence="3" id="KW-1185">Reference proteome</keyword>